<feature type="signal peptide" evidence="1">
    <location>
        <begin position="1"/>
        <end position="24"/>
    </location>
</feature>
<evidence type="ECO:0000313" key="2">
    <source>
        <dbReference type="EMBL" id="SDG32554.1"/>
    </source>
</evidence>
<evidence type="ECO:0008006" key="4">
    <source>
        <dbReference type="Google" id="ProtNLM"/>
    </source>
</evidence>
<accession>A0A1G7TBY0</accession>
<reference evidence="3" key="1">
    <citation type="submission" date="2016-10" db="EMBL/GenBank/DDBJ databases">
        <authorList>
            <person name="Varghese N."/>
            <person name="Submissions S."/>
        </authorList>
    </citation>
    <scope>NUCLEOTIDE SEQUENCE [LARGE SCALE GENOMIC DNA]</scope>
    <source>
        <strain evidence="3">DSM 25329</strain>
    </source>
</reference>
<name>A0A1G7TBY0_9BACT</name>
<feature type="chain" id="PRO_5011781263" description="Conjugal transfer protein TraI" evidence="1">
    <location>
        <begin position="25"/>
        <end position="225"/>
    </location>
</feature>
<dbReference type="EMBL" id="FNAN01000017">
    <property type="protein sequence ID" value="SDG32554.1"/>
    <property type="molecule type" value="Genomic_DNA"/>
</dbReference>
<keyword evidence="1" id="KW-0732">Signal</keyword>
<sequence length="225" mass="26260">MRKHILFFTLAFALVATPVKEAEAANPWAAIIKAAIKKVVKAVDLMIQRRQNKVIRLQNAQKAIENTMAKLQLDEITDWVKKQRDLYKKYYDELKKVKAVIAYYFKIKQIADKNSKLVDEYRRFWGLVSNDKHFTTQELDYIFKVYVGILENSSKNVDLLKMIVESFTMQMTDAKRLELIENAADKTDQLYSDLTRFNQENAILSISRAKSQHEVETVKKLYGIN</sequence>
<keyword evidence="3" id="KW-1185">Reference proteome</keyword>
<dbReference type="RefSeq" id="WP_090155963.1">
    <property type="nucleotide sequence ID" value="NZ_FNAN01000017.1"/>
</dbReference>
<evidence type="ECO:0000256" key="1">
    <source>
        <dbReference type="SAM" id="SignalP"/>
    </source>
</evidence>
<evidence type="ECO:0000313" key="3">
    <source>
        <dbReference type="Proteomes" id="UP000198748"/>
    </source>
</evidence>
<dbReference type="STRING" id="659014.SAMN04487996_117159"/>
<gene>
    <name evidence="2" type="ORF">SAMN04487996_117159</name>
</gene>
<dbReference type="Proteomes" id="UP000198748">
    <property type="component" value="Unassembled WGS sequence"/>
</dbReference>
<proteinExistence type="predicted"/>
<organism evidence="2 3">
    <name type="scientific">Dyadobacter soli</name>
    <dbReference type="NCBI Taxonomy" id="659014"/>
    <lineage>
        <taxon>Bacteria</taxon>
        <taxon>Pseudomonadati</taxon>
        <taxon>Bacteroidota</taxon>
        <taxon>Cytophagia</taxon>
        <taxon>Cytophagales</taxon>
        <taxon>Spirosomataceae</taxon>
        <taxon>Dyadobacter</taxon>
    </lineage>
</organism>
<protein>
    <recommendedName>
        <fullName evidence="4">Conjugal transfer protein TraI</fullName>
    </recommendedName>
</protein>
<dbReference type="AlphaFoldDB" id="A0A1G7TBY0"/>
<dbReference type="OrthoDB" id="793529at2"/>